<dbReference type="InterPro" id="IPR050229">
    <property type="entry name" value="GlpE_sulfurtransferase"/>
</dbReference>
<dbReference type="SMART" id="SM00450">
    <property type="entry name" value="RHOD"/>
    <property type="match status" value="1"/>
</dbReference>
<evidence type="ECO:0000313" key="3">
    <source>
        <dbReference type="Proteomes" id="UP000579281"/>
    </source>
</evidence>
<dbReference type="GO" id="GO:0016740">
    <property type="term" value="F:transferase activity"/>
    <property type="evidence" value="ECO:0007669"/>
    <property type="project" value="UniProtKB-KW"/>
</dbReference>
<dbReference type="EMBL" id="JACHEN010000002">
    <property type="protein sequence ID" value="MBB6214522.1"/>
    <property type="molecule type" value="Genomic_DNA"/>
</dbReference>
<dbReference type="InterPro" id="IPR036873">
    <property type="entry name" value="Rhodanese-like_dom_sf"/>
</dbReference>
<accession>A0A841KUB6</accession>
<dbReference type="Gene3D" id="3.40.250.10">
    <property type="entry name" value="Rhodanese-like domain"/>
    <property type="match status" value="1"/>
</dbReference>
<reference evidence="2 3" key="1">
    <citation type="submission" date="2020-08" db="EMBL/GenBank/DDBJ databases">
        <title>Genomic Encyclopedia of Type Strains, Phase IV (KMG-IV): sequencing the most valuable type-strain genomes for metagenomic binning, comparative biology and taxonomic classification.</title>
        <authorList>
            <person name="Goeker M."/>
        </authorList>
    </citation>
    <scope>NUCLEOTIDE SEQUENCE [LARGE SCALE GENOMIC DNA]</scope>
    <source>
        <strain evidence="2 3">DSM 103526</strain>
    </source>
</reference>
<organism evidence="2 3">
    <name type="scientific">Anaerosolibacter carboniphilus</name>
    <dbReference type="NCBI Taxonomy" id="1417629"/>
    <lineage>
        <taxon>Bacteria</taxon>
        <taxon>Bacillati</taxon>
        <taxon>Bacillota</taxon>
        <taxon>Clostridia</taxon>
        <taxon>Peptostreptococcales</taxon>
        <taxon>Thermotaleaceae</taxon>
        <taxon>Anaerosolibacter</taxon>
    </lineage>
</organism>
<gene>
    <name evidence="2" type="ORF">HNQ80_000602</name>
</gene>
<feature type="domain" description="Rhodanese" evidence="1">
    <location>
        <begin position="16"/>
        <end position="105"/>
    </location>
</feature>
<dbReference type="RefSeq" id="WP_184308012.1">
    <property type="nucleotide sequence ID" value="NZ_JACHEN010000002.1"/>
</dbReference>
<name>A0A841KUB6_9FIRM</name>
<dbReference type="Pfam" id="PF00581">
    <property type="entry name" value="Rhodanese"/>
    <property type="match status" value="1"/>
</dbReference>
<dbReference type="Proteomes" id="UP000579281">
    <property type="component" value="Unassembled WGS sequence"/>
</dbReference>
<dbReference type="CDD" id="cd00158">
    <property type="entry name" value="RHOD"/>
    <property type="match status" value="1"/>
</dbReference>
<dbReference type="AlphaFoldDB" id="A0A841KUB6"/>
<keyword evidence="2" id="KW-0808">Transferase</keyword>
<dbReference type="PANTHER" id="PTHR43031:SF16">
    <property type="entry name" value="OXIDOREDUCTASE"/>
    <property type="match status" value="1"/>
</dbReference>
<evidence type="ECO:0000313" key="2">
    <source>
        <dbReference type="EMBL" id="MBB6214522.1"/>
    </source>
</evidence>
<sequence>MLRSISAQELREKIENHEDLIIIDTRLPRFYKESHIPHAVNMPFVFEMPGEAYTLPKDKAIVVSCYIGRSSKAFAFMLSEKGYEKVLNLTGGYTAWKKEVEGDENYTFTLTEEDEE</sequence>
<evidence type="ECO:0000259" key="1">
    <source>
        <dbReference type="PROSITE" id="PS50206"/>
    </source>
</evidence>
<proteinExistence type="predicted"/>
<dbReference type="InterPro" id="IPR001763">
    <property type="entry name" value="Rhodanese-like_dom"/>
</dbReference>
<keyword evidence="3" id="KW-1185">Reference proteome</keyword>
<dbReference type="SUPFAM" id="SSF52821">
    <property type="entry name" value="Rhodanese/Cell cycle control phosphatase"/>
    <property type="match status" value="1"/>
</dbReference>
<comment type="caution">
    <text evidence="2">The sequence shown here is derived from an EMBL/GenBank/DDBJ whole genome shotgun (WGS) entry which is preliminary data.</text>
</comment>
<dbReference type="PANTHER" id="PTHR43031">
    <property type="entry name" value="FAD-DEPENDENT OXIDOREDUCTASE"/>
    <property type="match status" value="1"/>
</dbReference>
<dbReference type="PROSITE" id="PS50206">
    <property type="entry name" value="RHODANESE_3"/>
    <property type="match status" value="1"/>
</dbReference>
<protein>
    <submittedName>
        <fullName evidence="2">Rhodanese-related sulfurtransferase</fullName>
    </submittedName>
</protein>